<comment type="caution">
    <text evidence="2">The sequence shown here is derived from an EMBL/GenBank/DDBJ whole genome shotgun (WGS) entry which is preliminary data.</text>
</comment>
<dbReference type="PROSITE" id="PS51257">
    <property type="entry name" value="PROKAR_LIPOPROTEIN"/>
    <property type="match status" value="1"/>
</dbReference>
<keyword evidence="3" id="KW-1185">Reference proteome</keyword>
<feature type="signal peptide" evidence="1">
    <location>
        <begin position="1"/>
        <end position="24"/>
    </location>
</feature>
<feature type="chain" id="PRO_5031478058" evidence="1">
    <location>
        <begin position="25"/>
        <end position="44"/>
    </location>
</feature>
<dbReference type="AlphaFoldDB" id="A0A7W0C0M6"/>
<organism evidence="2 3">
    <name type="scientific">Thermaerobacillus caldiproteolyticus</name>
    <dbReference type="NCBI Taxonomy" id="247480"/>
    <lineage>
        <taxon>Bacteria</taxon>
        <taxon>Bacillati</taxon>
        <taxon>Bacillota</taxon>
        <taxon>Bacilli</taxon>
        <taxon>Bacillales</taxon>
        <taxon>Anoxybacillaceae</taxon>
        <taxon>Thermaerobacillus</taxon>
    </lineage>
</organism>
<keyword evidence="1" id="KW-0732">Signal</keyword>
<accession>A0A7W0C0M6</accession>
<evidence type="ECO:0000313" key="2">
    <source>
        <dbReference type="EMBL" id="MBA2875846.1"/>
    </source>
</evidence>
<evidence type="ECO:0000313" key="3">
    <source>
        <dbReference type="Proteomes" id="UP000523087"/>
    </source>
</evidence>
<reference evidence="2 3" key="1">
    <citation type="submission" date="2020-07" db="EMBL/GenBank/DDBJ databases">
        <title>Genomic Encyclopedia of Type Strains, Phase IV (KMG-IV): sequencing the most valuable type-strain genomes for metagenomic binning, comparative biology and taxonomic classification.</title>
        <authorList>
            <person name="Goeker M."/>
        </authorList>
    </citation>
    <scope>NUCLEOTIDE SEQUENCE [LARGE SCALE GENOMIC DNA]</scope>
    <source>
        <strain evidence="2 3">DSM 15730</strain>
    </source>
</reference>
<dbReference type="Proteomes" id="UP000523087">
    <property type="component" value="Unassembled WGS sequence"/>
</dbReference>
<evidence type="ECO:0000256" key="1">
    <source>
        <dbReference type="SAM" id="SignalP"/>
    </source>
</evidence>
<name>A0A7W0C0M6_9BACL</name>
<sequence>MRIKKFLFSLTTMMLLMVAGCSIGTEPPEAIVKILKDAYVGNIE</sequence>
<proteinExistence type="predicted"/>
<dbReference type="RefSeq" id="WP_258561078.1">
    <property type="nucleotide sequence ID" value="NZ_CP064060.1"/>
</dbReference>
<dbReference type="EMBL" id="JACDUT010000008">
    <property type="protein sequence ID" value="MBA2875846.1"/>
    <property type="molecule type" value="Genomic_DNA"/>
</dbReference>
<protein>
    <submittedName>
        <fullName evidence="2">Uncharacterized protein</fullName>
    </submittedName>
</protein>
<gene>
    <name evidence="2" type="ORF">HNR31_002640</name>
</gene>